<dbReference type="InterPro" id="IPR004776">
    <property type="entry name" value="Mem_transp_PIN-like"/>
</dbReference>
<keyword evidence="8" id="KW-1185">Reference proteome</keyword>
<sequence length="454" mass="49310">MPSTILTSFSGALQASLSVLLVIFYGVIAAQFNLIDNAAAKKVSHLSVKLFLPFLLLTKLGKELTLENAVNYVPILVWAVFYNVVSMAIGWAAVKWGKLPTWVTPAITFNNTTSLPLLLIQSLESTGILKTILQDGESTSDAISRAQSYFLVCSVVSNCLTFAIGPRLLEGESESDSDDENDEEDRFKPNGQPNGNANGNRQREDQDNGNQQQDEERPEETTSLLHDRFNSFGARTANATHDTAHNVLYMHNIHPSQVTSTTRSFFSTLWSFFNAPLIGALIGCVIGLVPALHKAFFADSNEGGIFTAWLTASLKNAGELFVSLQVIVVGVKLSSSLRKMKRGDGNAGRIPWGAAIFVFSIRYIFWTLVSIPIIYGLAKNTKTLDADGILWFSMMLMPLGPPAMSLIPMADVSGKDEKIKMAVAKLLTGMYAASPVLAFAVTAALKASQKAMDS</sequence>
<dbReference type="Proteomes" id="UP001316803">
    <property type="component" value="Unassembled WGS sequence"/>
</dbReference>
<evidence type="ECO:0000256" key="4">
    <source>
        <dbReference type="ARBA" id="ARBA00023136"/>
    </source>
</evidence>
<feature type="transmembrane region" description="Helical" evidence="6">
    <location>
        <begin position="389"/>
        <end position="410"/>
    </location>
</feature>
<keyword evidence="2 6" id="KW-0812">Transmembrane</keyword>
<feature type="transmembrane region" description="Helical" evidence="6">
    <location>
        <begin position="352"/>
        <end position="377"/>
    </location>
</feature>
<organism evidence="7 8">
    <name type="scientific">Knufia fluminis</name>
    <dbReference type="NCBI Taxonomy" id="191047"/>
    <lineage>
        <taxon>Eukaryota</taxon>
        <taxon>Fungi</taxon>
        <taxon>Dikarya</taxon>
        <taxon>Ascomycota</taxon>
        <taxon>Pezizomycotina</taxon>
        <taxon>Eurotiomycetes</taxon>
        <taxon>Chaetothyriomycetidae</taxon>
        <taxon>Chaetothyriales</taxon>
        <taxon>Trichomeriaceae</taxon>
        <taxon>Knufia</taxon>
    </lineage>
</organism>
<keyword evidence="4 6" id="KW-0472">Membrane</keyword>
<dbReference type="AlphaFoldDB" id="A0AAN8EPJ3"/>
<feature type="transmembrane region" description="Helical" evidence="6">
    <location>
        <begin position="305"/>
        <end position="331"/>
    </location>
</feature>
<feature type="transmembrane region" description="Helical" evidence="6">
    <location>
        <begin position="422"/>
        <end position="445"/>
    </location>
</feature>
<dbReference type="Pfam" id="PF03547">
    <property type="entry name" value="Mem_trans"/>
    <property type="match status" value="1"/>
</dbReference>
<dbReference type="GO" id="GO:0016020">
    <property type="term" value="C:membrane"/>
    <property type="evidence" value="ECO:0007669"/>
    <property type="project" value="UniProtKB-SubCell"/>
</dbReference>
<gene>
    <name evidence="7" type="ORF">OHC33_002561</name>
</gene>
<feature type="compositionally biased region" description="Acidic residues" evidence="5">
    <location>
        <begin position="171"/>
        <end position="184"/>
    </location>
</feature>
<comment type="caution">
    <text evidence="7">The sequence shown here is derived from an EMBL/GenBank/DDBJ whole genome shotgun (WGS) entry which is preliminary data.</text>
</comment>
<evidence type="ECO:0000256" key="5">
    <source>
        <dbReference type="SAM" id="MobiDB-lite"/>
    </source>
</evidence>
<protein>
    <submittedName>
        <fullName evidence="7">Uncharacterized protein</fullName>
    </submittedName>
</protein>
<reference evidence="7 8" key="1">
    <citation type="submission" date="2022-12" db="EMBL/GenBank/DDBJ databases">
        <title>Genomic features and morphological characterization of a novel Knufia sp. strain isolated from spacecraft assembly facility.</title>
        <authorList>
            <person name="Teixeira M."/>
            <person name="Chander A.M."/>
            <person name="Stajich J.E."/>
            <person name="Venkateswaran K."/>
        </authorList>
    </citation>
    <scope>NUCLEOTIDE SEQUENCE [LARGE SCALE GENOMIC DNA]</scope>
    <source>
        <strain evidence="7 8">FJI-L2-BK-P2</strain>
    </source>
</reference>
<dbReference type="GO" id="GO:0055085">
    <property type="term" value="P:transmembrane transport"/>
    <property type="evidence" value="ECO:0007669"/>
    <property type="project" value="InterPro"/>
</dbReference>
<feature type="transmembrane region" description="Helical" evidence="6">
    <location>
        <begin position="272"/>
        <end position="293"/>
    </location>
</feature>
<feature type="region of interest" description="Disordered" evidence="5">
    <location>
        <begin position="171"/>
        <end position="222"/>
    </location>
</feature>
<comment type="subcellular location">
    <subcellularLocation>
        <location evidence="1">Membrane</location>
        <topology evidence="1">Multi-pass membrane protein</topology>
    </subcellularLocation>
</comment>
<feature type="transmembrane region" description="Helical" evidence="6">
    <location>
        <begin position="72"/>
        <end position="94"/>
    </location>
</feature>
<dbReference type="GO" id="GO:0005783">
    <property type="term" value="C:endoplasmic reticulum"/>
    <property type="evidence" value="ECO:0007669"/>
    <property type="project" value="TreeGrafter"/>
</dbReference>
<feature type="transmembrane region" description="Helical" evidence="6">
    <location>
        <begin position="12"/>
        <end position="31"/>
    </location>
</feature>
<feature type="compositionally biased region" description="Low complexity" evidence="5">
    <location>
        <begin position="189"/>
        <end position="200"/>
    </location>
</feature>
<evidence type="ECO:0000256" key="6">
    <source>
        <dbReference type="SAM" id="Phobius"/>
    </source>
</evidence>
<evidence type="ECO:0000313" key="7">
    <source>
        <dbReference type="EMBL" id="KAK5955988.1"/>
    </source>
</evidence>
<evidence type="ECO:0000313" key="8">
    <source>
        <dbReference type="Proteomes" id="UP001316803"/>
    </source>
</evidence>
<evidence type="ECO:0000256" key="1">
    <source>
        <dbReference type="ARBA" id="ARBA00004141"/>
    </source>
</evidence>
<accession>A0AAN8EPJ3</accession>
<keyword evidence="3 6" id="KW-1133">Transmembrane helix</keyword>
<evidence type="ECO:0000256" key="3">
    <source>
        <dbReference type="ARBA" id="ARBA00022989"/>
    </source>
</evidence>
<dbReference type="PANTHER" id="PTHR31794">
    <property type="entry name" value="AUXIN EFFLUX TRANSPORTER FAMILY PROTEIN (EUROFUNG)"/>
    <property type="match status" value="1"/>
</dbReference>
<dbReference type="PANTHER" id="PTHR31794:SF4">
    <property type="entry name" value="AUXIN EFFLUX TRANSPORTER FAMILY PROTEIN (EUROFUNG)"/>
    <property type="match status" value="1"/>
</dbReference>
<name>A0AAN8EPJ3_9EURO</name>
<proteinExistence type="predicted"/>
<dbReference type="EMBL" id="JAKLMC020000005">
    <property type="protein sequence ID" value="KAK5955988.1"/>
    <property type="molecule type" value="Genomic_DNA"/>
</dbReference>
<evidence type="ECO:0000256" key="2">
    <source>
        <dbReference type="ARBA" id="ARBA00022692"/>
    </source>
</evidence>